<dbReference type="PANTHER" id="PTHR31635">
    <property type="entry name" value="REVERSE TRANSCRIPTASE DOMAIN-CONTAINING PROTEIN-RELATED"/>
    <property type="match status" value="1"/>
</dbReference>
<evidence type="ECO:0000259" key="1">
    <source>
        <dbReference type="Pfam" id="PF00078"/>
    </source>
</evidence>
<name>A0AAV4GN84_9GAST</name>
<organism evidence="2 3">
    <name type="scientific">Elysia marginata</name>
    <dbReference type="NCBI Taxonomy" id="1093978"/>
    <lineage>
        <taxon>Eukaryota</taxon>
        <taxon>Metazoa</taxon>
        <taxon>Spiralia</taxon>
        <taxon>Lophotrochozoa</taxon>
        <taxon>Mollusca</taxon>
        <taxon>Gastropoda</taxon>
        <taxon>Heterobranchia</taxon>
        <taxon>Euthyneura</taxon>
        <taxon>Panpulmonata</taxon>
        <taxon>Sacoglossa</taxon>
        <taxon>Placobranchoidea</taxon>
        <taxon>Plakobranchidae</taxon>
        <taxon>Elysia</taxon>
    </lineage>
</organism>
<protein>
    <submittedName>
        <fullName evidence="2">Endonuclease-reverse transcriptase</fullName>
    </submittedName>
</protein>
<proteinExistence type="predicted"/>
<feature type="domain" description="Reverse transcriptase" evidence="1">
    <location>
        <begin position="25"/>
        <end position="105"/>
    </location>
</feature>
<dbReference type="PANTHER" id="PTHR31635:SF196">
    <property type="entry name" value="REVERSE TRANSCRIPTASE DOMAIN-CONTAINING PROTEIN-RELATED"/>
    <property type="match status" value="1"/>
</dbReference>
<dbReference type="Pfam" id="PF00078">
    <property type="entry name" value="RVT_1"/>
    <property type="match status" value="1"/>
</dbReference>
<keyword evidence="2" id="KW-0255">Endonuclease</keyword>
<evidence type="ECO:0000313" key="2">
    <source>
        <dbReference type="EMBL" id="GFR86998.1"/>
    </source>
</evidence>
<dbReference type="GO" id="GO:0004519">
    <property type="term" value="F:endonuclease activity"/>
    <property type="evidence" value="ECO:0007669"/>
    <property type="project" value="UniProtKB-KW"/>
</dbReference>
<keyword evidence="2" id="KW-0378">Hydrolase</keyword>
<dbReference type="Proteomes" id="UP000762676">
    <property type="component" value="Unassembled WGS sequence"/>
</dbReference>
<reference evidence="2 3" key="1">
    <citation type="journal article" date="2021" name="Elife">
        <title>Chloroplast acquisition without the gene transfer in kleptoplastic sea slugs, Plakobranchus ocellatus.</title>
        <authorList>
            <person name="Maeda T."/>
            <person name="Takahashi S."/>
            <person name="Yoshida T."/>
            <person name="Shimamura S."/>
            <person name="Takaki Y."/>
            <person name="Nagai Y."/>
            <person name="Toyoda A."/>
            <person name="Suzuki Y."/>
            <person name="Arimoto A."/>
            <person name="Ishii H."/>
            <person name="Satoh N."/>
            <person name="Nishiyama T."/>
            <person name="Hasebe M."/>
            <person name="Maruyama T."/>
            <person name="Minagawa J."/>
            <person name="Obokata J."/>
            <person name="Shigenobu S."/>
        </authorList>
    </citation>
    <scope>NUCLEOTIDE SEQUENCE [LARGE SCALE GENOMIC DNA]</scope>
</reference>
<accession>A0AAV4GN84</accession>
<gene>
    <name evidence="2" type="ORF">ElyMa_006066400</name>
</gene>
<keyword evidence="2" id="KW-0540">Nuclease</keyword>
<sequence>MEIVFDKISTTRSSRFHEEILPLCVGSIHYEEAFDSVELFAIIEALKKININETYVQILENIYRHAMARMHIDNLISEEFHIKRGVRQGDPISPKLFTAAIEEIF</sequence>
<dbReference type="InterPro" id="IPR000477">
    <property type="entry name" value="RT_dom"/>
</dbReference>
<comment type="caution">
    <text evidence="2">The sequence shown here is derived from an EMBL/GenBank/DDBJ whole genome shotgun (WGS) entry which is preliminary data.</text>
</comment>
<dbReference type="EMBL" id="BMAT01012147">
    <property type="protein sequence ID" value="GFR86998.1"/>
    <property type="molecule type" value="Genomic_DNA"/>
</dbReference>
<evidence type="ECO:0000313" key="3">
    <source>
        <dbReference type="Proteomes" id="UP000762676"/>
    </source>
</evidence>
<keyword evidence="3" id="KW-1185">Reference proteome</keyword>
<dbReference type="AlphaFoldDB" id="A0AAV4GN84"/>